<keyword evidence="4" id="KW-0812">Transmembrane</keyword>
<keyword evidence="2" id="KW-0328">Glycosyltransferase</keyword>
<organism evidence="6 7">
    <name type="scientific">Candidatus Kaiserbacteria bacterium GW2011_GWA2_49_56</name>
    <dbReference type="NCBI Taxonomy" id="1618670"/>
    <lineage>
        <taxon>Bacteria</taxon>
        <taxon>Candidatus Kaiseribacteriota</taxon>
    </lineage>
</organism>
<evidence type="ECO:0000256" key="4">
    <source>
        <dbReference type="SAM" id="Phobius"/>
    </source>
</evidence>
<dbReference type="CDD" id="cd06423">
    <property type="entry name" value="CESA_like"/>
    <property type="match status" value="1"/>
</dbReference>
<evidence type="ECO:0000259" key="5">
    <source>
        <dbReference type="Pfam" id="PF00535"/>
    </source>
</evidence>
<dbReference type="PANTHER" id="PTHR43630:SF1">
    <property type="entry name" value="POLY-BETA-1,6-N-ACETYL-D-GLUCOSAMINE SYNTHASE"/>
    <property type="match status" value="1"/>
</dbReference>
<proteinExistence type="inferred from homology"/>
<feature type="domain" description="Glycosyltransferase 2-like" evidence="5">
    <location>
        <begin position="52"/>
        <end position="216"/>
    </location>
</feature>
<dbReference type="AlphaFoldDB" id="A0A0G1VR29"/>
<keyword evidence="4" id="KW-0472">Membrane</keyword>
<evidence type="ECO:0000256" key="2">
    <source>
        <dbReference type="ARBA" id="ARBA00022676"/>
    </source>
</evidence>
<evidence type="ECO:0000256" key="3">
    <source>
        <dbReference type="ARBA" id="ARBA00022679"/>
    </source>
</evidence>
<comment type="caution">
    <text evidence="6">The sequence shown here is derived from an EMBL/GenBank/DDBJ whole genome shotgun (WGS) entry which is preliminary data.</text>
</comment>
<accession>A0A0G1VR29</accession>
<name>A0A0G1VR29_9BACT</name>
<dbReference type="Gene3D" id="3.90.550.10">
    <property type="entry name" value="Spore Coat Polysaccharide Biosynthesis Protein SpsA, Chain A"/>
    <property type="match status" value="1"/>
</dbReference>
<dbReference type="InterPro" id="IPR029044">
    <property type="entry name" value="Nucleotide-diphossugar_trans"/>
</dbReference>
<dbReference type="Proteomes" id="UP000033825">
    <property type="component" value="Unassembled WGS sequence"/>
</dbReference>
<keyword evidence="4" id="KW-1133">Transmembrane helix</keyword>
<dbReference type="InterPro" id="IPR001173">
    <property type="entry name" value="Glyco_trans_2-like"/>
</dbReference>
<reference evidence="6 7" key="1">
    <citation type="journal article" date="2015" name="Nature">
        <title>rRNA introns, odd ribosomes, and small enigmatic genomes across a large radiation of phyla.</title>
        <authorList>
            <person name="Brown C.T."/>
            <person name="Hug L.A."/>
            <person name="Thomas B.C."/>
            <person name="Sharon I."/>
            <person name="Castelle C.J."/>
            <person name="Singh A."/>
            <person name="Wilkins M.J."/>
            <person name="Williams K.H."/>
            <person name="Banfield J.F."/>
        </authorList>
    </citation>
    <scope>NUCLEOTIDE SEQUENCE [LARGE SCALE GENOMIC DNA]</scope>
</reference>
<sequence length="411" mass="45746">MTEIGHIITYAALFTALFFEVFLLVSFLERRFGKTVHTPKSAKELALPRVAIVVPCFNEENTVAGTLDSLLSLSYPHGKLEILVIDDGSTDRTAEIAHKYALDSRVRIYRKKNGGKHTAMNLALAKTDAELIGCLDADSVVEASSLAMLARPFENKNVAAITPGIHVREPKTFLQHMQNVEYLLSVFNRFMFSALGSAFITPGPFSIFRTSVVRELGGWRHGHSTEDMEMALRIQAAGYLIGNAPSASVHTTTPHTLKALFRQRVRWAYGFLRNAIDYRSMFINRMYGNLGMIILPAALISIAVALFFFARIFWYGAHTVAQTYARAQIIGISFTPSFDLFYINTSAILFLIYVSILLIVVLISVGSLISTGRRLPPSSTPLFIIFYGFLVPLWLATAVVRAFFGTGVRWK</sequence>
<feature type="transmembrane region" description="Helical" evidence="4">
    <location>
        <begin position="382"/>
        <end position="404"/>
    </location>
</feature>
<evidence type="ECO:0000313" key="7">
    <source>
        <dbReference type="Proteomes" id="UP000033825"/>
    </source>
</evidence>
<keyword evidence="3 6" id="KW-0808">Transferase</keyword>
<evidence type="ECO:0000313" key="6">
    <source>
        <dbReference type="EMBL" id="KKW08735.1"/>
    </source>
</evidence>
<feature type="transmembrane region" description="Helical" evidence="4">
    <location>
        <begin position="6"/>
        <end position="28"/>
    </location>
</feature>
<feature type="transmembrane region" description="Helical" evidence="4">
    <location>
        <begin position="290"/>
        <end position="314"/>
    </location>
</feature>
<evidence type="ECO:0000256" key="1">
    <source>
        <dbReference type="ARBA" id="ARBA00006739"/>
    </source>
</evidence>
<dbReference type="GO" id="GO:0016757">
    <property type="term" value="F:glycosyltransferase activity"/>
    <property type="evidence" value="ECO:0007669"/>
    <property type="project" value="UniProtKB-KW"/>
</dbReference>
<gene>
    <name evidence="6" type="ORF">UY46_C0008G0007</name>
</gene>
<protein>
    <submittedName>
        <fullName evidence="6">Glycosyltransferase involved in cell wall biogenesis</fullName>
    </submittedName>
</protein>
<dbReference type="Pfam" id="PF00535">
    <property type="entry name" value="Glycos_transf_2"/>
    <property type="match status" value="1"/>
</dbReference>
<comment type="similarity">
    <text evidence="1">Belongs to the glycosyltransferase 2 family.</text>
</comment>
<dbReference type="EMBL" id="LCQB01000008">
    <property type="protein sequence ID" value="KKW08735.1"/>
    <property type="molecule type" value="Genomic_DNA"/>
</dbReference>
<feature type="transmembrane region" description="Helical" evidence="4">
    <location>
        <begin position="347"/>
        <end position="370"/>
    </location>
</feature>
<dbReference type="PANTHER" id="PTHR43630">
    <property type="entry name" value="POLY-BETA-1,6-N-ACETYL-D-GLUCOSAMINE SYNTHASE"/>
    <property type="match status" value="1"/>
</dbReference>
<dbReference type="SUPFAM" id="SSF53448">
    <property type="entry name" value="Nucleotide-diphospho-sugar transferases"/>
    <property type="match status" value="1"/>
</dbReference>